<dbReference type="Pfam" id="PF00702">
    <property type="entry name" value="Hydrolase"/>
    <property type="match status" value="1"/>
</dbReference>
<name>A0ABS4Z3B0_9ACTN</name>
<keyword evidence="2" id="KW-1185">Reference proteome</keyword>
<accession>A0ABS4Z3B0</accession>
<dbReference type="SFLD" id="SFLDS00003">
    <property type="entry name" value="Haloacid_Dehalogenase"/>
    <property type="match status" value="1"/>
</dbReference>
<dbReference type="SFLD" id="SFLDG01129">
    <property type="entry name" value="C1.5:_HAD__Beta-PGM__Phosphata"/>
    <property type="match status" value="1"/>
</dbReference>
<protein>
    <submittedName>
        <fullName evidence="1">2-haloacid dehalogenase</fullName>
        <ecNumber evidence="1">3.8.1.2</ecNumber>
    </submittedName>
</protein>
<dbReference type="EC" id="3.8.1.2" evidence="1"/>
<dbReference type="Proteomes" id="UP000758168">
    <property type="component" value="Unassembled WGS sequence"/>
</dbReference>
<dbReference type="GO" id="GO:0018784">
    <property type="term" value="F:(S)-2-haloacid dehalogenase activity"/>
    <property type="evidence" value="ECO:0007669"/>
    <property type="project" value="UniProtKB-EC"/>
</dbReference>
<dbReference type="Gene3D" id="3.40.50.1000">
    <property type="entry name" value="HAD superfamily/HAD-like"/>
    <property type="match status" value="1"/>
</dbReference>
<dbReference type="RefSeq" id="WP_210052547.1">
    <property type="nucleotide sequence ID" value="NZ_BAAAMH010000022.1"/>
</dbReference>
<dbReference type="SUPFAM" id="SSF56784">
    <property type="entry name" value="HAD-like"/>
    <property type="match status" value="1"/>
</dbReference>
<dbReference type="InterPro" id="IPR009297">
    <property type="entry name" value="DUF952"/>
</dbReference>
<keyword evidence="1" id="KW-0378">Hydrolase</keyword>
<dbReference type="PRINTS" id="PR00413">
    <property type="entry name" value="HADHALOGNASE"/>
</dbReference>
<sequence>MSVSPSVLFDLGGVVVGWDPAGAYAGVLAEPEVAGFLERTGFGTWNRAADAGRPFAEIEAELLGRFPDEGAAIAAYRANFGRTLTGLVPGTGAVLAELQQAGVTCAALTNWSAETFPVAQQRFGLLRRFVGVLVSGAERLAKPDPAIFRLALERFDLDPAGCVFVDDSPANVEAAAELGMTGLPFTGADRFRADLERLGLLGPRRPPAAPVLHLTEAAVWERAREAGSYPWSGRTGTYESEGFVHAGFADQVDGTRDRKYADLPDDALVVLELDATTLSVPVVVEDLGAGPFPHLYGPLPVEEVVAVHPYASASWRPAP</sequence>
<comment type="caution">
    <text evidence="1">The sequence shown here is derived from an EMBL/GenBank/DDBJ whole genome shotgun (WGS) entry which is preliminary data.</text>
</comment>
<dbReference type="SUPFAM" id="SSF56399">
    <property type="entry name" value="ADP-ribosylation"/>
    <property type="match status" value="1"/>
</dbReference>
<dbReference type="Gene3D" id="3.20.170.20">
    <property type="entry name" value="Protein of unknown function DUF952"/>
    <property type="match status" value="1"/>
</dbReference>
<evidence type="ECO:0000313" key="1">
    <source>
        <dbReference type="EMBL" id="MBP2415489.1"/>
    </source>
</evidence>
<proteinExistence type="predicted"/>
<dbReference type="CDD" id="cd02603">
    <property type="entry name" value="HAD_sEH-N_like"/>
    <property type="match status" value="1"/>
</dbReference>
<reference evidence="1 2" key="1">
    <citation type="submission" date="2021-03" db="EMBL/GenBank/DDBJ databases">
        <title>Sequencing the genomes of 1000 actinobacteria strains.</title>
        <authorList>
            <person name="Klenk H.-P."/>
        </authorList>
    </citation>
    <scope>NUCLEOTIDE SEQUENCE [LARGE SCALE GENOMIC DNA]</scope>
    <source>
        <strain evidence="1 2">DSM 12936</strain>
    </source>
</reference>
<gene>
    <name evidence="1" type="ORF">JOF54_000411</name>
</gene>
<evidence type="ECO:0000313" key="2">
    <source>
        <dbReference type="Proteomes" id="UP000758168"/>
    </source>
</evidence>
<dbReference type="InterPro" id="IPR023214">
    <property type="entry name" value="HAD_sf"/>
</dbReference>
<dbReference type="InterPro" id="IPR036412">
    <property type="entry name" value="HAD-like_sf"/>
</dbReference>
<dbReference type="PANTHER" id="PTHR43611:SF3">
    <property type="entry name" value="FLAVIN MONONUCLEOTIDE HYDROLASE 1, CHLOROPLATIC"/>
    <property type="match status" value="1"/>
</dbReference>
<dbReference type="InterPro" id="IPR006439">
    <property type="entry name" value="HAD-SF_hydro_IA"/>
</dbReference>
<organism evidence="1 2">
    <name type="scientific">Microlunatus capsulatus</name>
    <dbReference type="NCBI Taxonomy" id="99117"/>
    <lineage>
        <taxon>Bacteria</taxon>
        <taxon>Bacillati</taxon>
        <taxon>Actinomycetota</taxon>
        <taxon>Actinomycetes</taxon>
        <taxon>Propionibacteriales</taxon>
        <taxon>Propionibacteriaceae</taxon>
        <taxon>Microlunatus</taxon>
    </lineage>
</organism>
<dbReference type="Pfam" id="PF06108">
    <property type="entry name" value="DUF952"/>
    <property type="match status" value="1"/>
</dbReference>
<dbReference type="PANTHER" id="PTHR43611">
    <property type="entry name" value="ALPHA-D-GLUCOSE 1-PHOSPHATE PHOSPHATASE"/>
    <property type="match status" value="1"/>
</dbReference>
<dbReference type="EMBL" id="JAGIOB010000001">
    <property type="protein sequence ID" value="MBP2415489.1"/>
    <property type="molecule type" value="Genomic_DNA"/>
</dbReference>
<dbReference type="NCBIfam" id="TIGR01509">
    <property type="entry name" value="HAD-SF-IA-v3"/>
    <property type="match status" value="1"/>
</dbReference>